<accession>A8NAZ2</accession>
<feature type="region of interest" description="Disordered" evidence="1">
    <location>
        <begin position="510"/>
        <end position="529"/>
    </location>
</feature>
<dbReference type="VEuPathDB" id="FungiDB:CC1G_12696"/>
<feature type="compositionally biased region" description="Acidic residues" evidence="1">
    <location>
        <begin position="151"/>
        <end position="183"/>
    </location>
</feature>
<reference evidence="2 3" key="1">
    <citation type="journal article" date="2010" name="Proc. Natl. Acad. Sci. U.S.A.">
        <title>Insights into evolution of multicellular fungi from the assembled chromosomes of the mushroom Coprinopsis cinerea (Coprinus cinereus).</title>
        <authorList>
            <person name="Stajich J.E."/>
            <person name="Wilke S.K."/>
            <person name="Ahren D."/>
            <person name="Au C.H."/>
            <person name="Birren B.W."/>
            <person name="Borodovsky M."/>
            <person name="Burns C."/>
            <person name="Canback B."/>
            <person name="Casselton L.A."/>
            <person name="Cheng C.K."/>
            <person name="Deng J."/>
            <person name="Dietrich F.S."/>
            <person name="Fargo D.C."/>
            <person name="Farman M.L."/>
            <person name="Gathman A.C."/>
            <person name="Goldberg J."/>
            <person name="Guigo R."/>
            <person name="Hoegger P.J."/>
            <person name="Hooker J.B."/>
            <person name="Huggins A."/>
            <person name="James T.Y."/>
            <person name="Kamada T."/>
            <person name="Kilaru S."/>
            <person name="Kodira C."/>
            <person name="Kues U."/>
            <person name="Kupfer D."/>
            <person name="Kwan H.S."/>
            <person name="Lomsadze A."/>
            <person name="Li W."/>
            <person name="Lilly W.W."/>
            <person name="Ma L.J."/>
            <person name="Mackey A.J."/>
            <person name="Manning G."/>
            <person name="Martin F."/>
            <person name="Muraguchi H."/>
            <person name="Natvig D.O."/>
            <person name="Palmerini H."/>
            <person name="Ramesh M.A."/>
            <person name="Rehmeyer C.J."/>
            <person name="Roe B.A."/>
            <person name="Shenoy N."/>
            <person name="Stanke M."/>
            <person name="Ter-Hovhannisyan V."/>
            <person name="Tunlid A."/>
            <person name="Velagapudi R."/>
            <person name="Vision T.J."/>
            <person name="Zeng Q."/>
            <person name="Zolan M.E."/>
            <person name="Pukkila P.J."/>
        </authorList>
    </citation>
    <scope>NUCLEOTIDE SEQUENCE [LARGE SCALE GENOMIC DNA]</scope>
    <source>
        <strain evidence="3">Okayama-7 / 130 / ATCC MYA-4618 / FGSC 9003</strain>
    </source>
</reference>
<dbReference type="KEGG" id="cci:CC1G_12696"/>
<sequence length="763" mass="83908">MAPGKQPVRTWTEDQLKVLNNAKREFHTADNVKRQAVADAAATEIQAALEGAGERFDSKASQALFTAVRGWLKARCKAKRKADAITWKGVKARNVFIRHNRRSIKETQKALYEKATGDIFPYAVDTFVDTPLPALDEQDMAFLEENGMSPDDPELDAALGMDDDEDETDEEITSSDDDSDNDEDNSHGSAKKTKSGATSTRNRGGKKTKASEPTPFQKRSNQVFSYFQDAVSLLWKKLPAEEKRRYRLRAFINKQRGPTVEEQAEMADKELPAWLEGVAAQGQQKYNVRMVFTLVFLDRNGVMNIWTSDYNSNIGGTNFTDIHPRLFEDSGLNAAFGAWGRREFRQDNAPIKIISKRQGAHALINLPSGSDGARLVDPTKPPIPPVAKPWLMDLLRSYFTHKYVEACNAKERVKCPWADIEKGPSRFFDSDILPTDYQAMIREPSRMTVAELKAVLGYLYTRQESGIQPPFRFDYYIDKSSGTGNMVRSHQLSGQTPDRQQPIRAPVAGPVIKPASTPTPEPAVTTPRVKPAATKPMVNTATKPANSPAPDIDTAFEPPFVPAVTPPRINPATKPTVNTATKPIVNPATSPPVNMATKPAIPTSTKPTATPISKATPAPLTPITPSATLPDIEEEAEFEQHGSTDETLPSVAPFLEPPLPQPPILSARPKPRPRPSGTPWTPDKPRRSAAELVRALGGSPSKLHIQPPTPSAGPSSTKTVEPPSKKPARKRTREGIELLPLPTEGVTTRSRGGLNRRQTRSMK</sequence>
<evidence type="ECO:0000313" key="2">
    <source>
        <dbReference type="EMBL" id="EAU89823.1"/>
    </source>
</evidence>
<dbReference type="OrthoDB" id="2758182at2759"/>
<evidence type="ECO:0000313" key="3">
    <source>
        <dbReference type="Proteomes" id="UP000001861"/>
    </source>
</evidence>
<protein>
    <submittedName>
        <fullName evidence="2">Thr rich extensin</fullName>
    </submittedName>
</protein>
<feature type="compositionally biased region" description="Polar residues" evidence="1">
    <location>
        <begin position="573"/>
        <end position="592"/>
    </location>
</feature>
<feature type="region of interest" description="Disordered" evidence="1">
    <location>
        <begin position="565"/>
        <end position="763"/>
    </location>
</feature>
<name>A8NAZ2_COPC7</name>
<proteinExistence type="predicted"/>
<dbReference type="GeneID" id="6008476"/>
<dbReference type="InParanoid" id="A8NAZ2"/>
<comment type="caution">
    <text evidence="2">The sequence shown here is derived from an EMBL/GenBank/DDBJ whole genome shotgun (WGS) entry which is preliminary data.</text>
</comment>
<organism evidence="2 3">
    <name type="scientific">Coprinopsis cinerea (strain Okayama-7 / 130 / ATCC MYA-4618 / FGSC 9003)</name>
    <name type="common">Inky cap fungus</name>
    <name type="synonym">Hormographiella aspergillata</name>
    <dbReference type="NCBI Taxonomy" id="240176"/>
    <lineage>
        <taxon>Eukaryota</taxon>
        <taxon>Fungi</taxon>
        <taxon>Dikarya</taxon>
        <taxon>Basidiomycota</taxon>
        <taxon>Agaricomycotina</taxon>
        <taxon>Agaricomycetes</taxon>
        <taxon>Agaricomycetidae</taxon>
        <taxon>Agaricales</taxon>
        <taxon>Agaricineae</taxon>
        <taxon>Psathyrellaceae</taxon>
        <taxon>Coprinopsis</taxon>
    </lineage>
</organism>
<evidence type="ECO:0000256" key="1">
    <source>
        <dbReference type="SAM" id="MobiDB-lite"/>
    </source>
</evidence>
<dbReference type="AlphaFoldDB" id="A8NAZ2"/>
<feature type="region of interest" description="Disordered" evidence="1">
    <location>
        <begin position="145"/>
        <end position="217"/>
    </location>
</feature>
<dbReference type="PRINTS" id="PR01217">
    <property type="entry name" value="PRICHEXTENSN"/>
</dbReference>
<dbReference type="RefSeq" id="XP_001831994.1">
    <property type="nucleotide sequence ID" value="XM_001831942.1"/>
</dbReference>
<dbReference type="EMBL" id="AACS02000009">
    <property type="protein sequence ID" value="EAU89823.1"/>
    <property type="molecule type" value="Genomic_DNA"/>
</dbReference>
<keyword evidence="3" id="KW-1185">Reference proteome</keyword>
<gene>
    <name evidence="2" type="ORF">CC1G_12696</name>
</gene>
<dbReference type="Proteomes" id="UP000001861">
    <property type="component" value="Unassembled WGS sequence"/>
</dbReference>
<feature type="compositionally biased region" description="Polar residues" evidence="1">
    <location>
        <begin position="602"/>
        <end position="613"/>
    </location>
</feature>